<gene>
    <name evidence="2" type="ORF">VE25_01845</name>
</gene>
<dbReference type="PATRIC" id="fig|443610.3.peg.2840"/>
<reference evidence="2 3" key="1">
    <citation type="submission" date="2015-03" db="EMBL/GenBank/DDBJ databases">
        <authorList>
            <person name="Hassan Y.I."/>
            <person name="Lepp D."/>
            <person name="Li X.-Z."/>
            <person name="Zhou T."/>
        </authorList>
    </citation>
    <scope>NUCLEOTIDE SEQUENCE [LARGE SCALE GENOMIC DNA]</scope>
    <source>
        <strain evidence="2 3">BD-c194</strain>
    </source>
</reference>
<dbReference type="AlphaFoldDB" id="A0A0F5FZ60"/>
<evidence type="ECO:0000313" key="2">
    <source>
        <dbReference type="EMBL" id="KKB13492.1"/>
    </source>
</evidence>
<dbReference type="RefSeq" id="WP_046106876.1">
    <property type="nucleotide sequence ID" value="NZ_JZEX01000024.1"/>
</dbReference>
<dbReference type="EMBL" id="JZEX01000024">
    <property type="protein sequence ID" value="KKB13492.1"/>
    <property type="molecule type" value="Genomic_DNA"/>
</dbReference>
<keyword evidence="3" id="KW-1185">Reference proteome</keyword>
<feature type="signal peptide" evidence="1">
    <location>
        <begin position="1"/>
        <end position="23"/>
    </location>
</feature>
<organism evidence="2 3">
    <name type="scientific">Devosia geojensis</name>
    <dbReference type="NCBI Taxonomy" id="443610"/>
    <lineage>
        <taxon>Bacteria</taxon>
        <taxon>Pseudomonadati</taxon>
        <taxon>Pseudomonadota</taxon>
        <taxon>Alphaproteobacteria</taxon>
        <taxon>Hyphomicrobiales</taxon>
        <taxon>Devosiaceae</taxon>
        <taxon>Devosia</taxon>
    </lineage>
</organism>
<evidence type="ECO:0000256" key="1">
    <source>
        <dbReference type="SAM" id="SignalP"/>
    </source>
</evidence>
<protein>
    <submittedName>
        <fullName evidence="2">Uncharacterized protein</fullName>
    </submittedName>
</protein>
<dbReference type="Proteomes" id="UP000033632">
    <property type="component" value="Unassembled WGS sequence"/>
</dbReference>
<name>A0A0F5FZ60_9HYPH</name>
<keyword evidence="1" id="KW-0732">Signal</keyword>
<evidence type="ECO:0000313" key="3">
    <source>
        <dbReference type="Proteomes" id="UP000033632"/>
    </source>
</evidence>
<accession>A0A0F5FZ60</accession>
<dbReference type="OrthoDB" id="7950636at2"/>
<dbReference type="STRING" id="443610.VE25_01845"/>
<feature type="chain" id="PRO_5002487038" evidence="1">
    <location>
        <begin position="24"/>
        <end position="135"/>
    </location>
</feature>
<proteinExistence type="predicted"/>
<sequence>MPRSLSPIPLALAVALCSAGVLAQDAAEFTALSACRIDEDRVLLRATFDGSACQSVEPAGLAEPRGTIVAVTIPTTRTAEVCTMQIVPVEVEQVIEAPEPIFDLDVTALDPDNNPIAHGVIELDETEADCTAPEG</sequence>
<comment type="caution">
    <text evidence="2">The sequence shown here is derived from an EMBL/GenBank/DDBJ whole genome shotgun (WGS) entry which is preliminary data.</text>
</comment>